<keyword evidence="2" id="KW-1185">Reference proteome</keyword>
<sequence>MGGKLGPHKIKSNPIIIEIKILEVALMTEQLTYLQP</sequence>
<reference evidence="1 2" key="1">
    <citation type="submission" date="2021-03" db="EMBL/GenBank/DDBJ databases">
        <title>Genomic Encyclopedia of Type Strains, Phase IV (KMG-IV): sequencing the most valuable type-strain genomes for metagenomic binning, comparative biology and taxonomic classification.</title>
        <authorList>
            <person name="Goeker M."/>
        </authorList>
    </citation>
    <scope>NUCLEOTIDE SEQUENCE [LARGE SCALE GENOMIC DNA]</scope>
    <source>
        <strain evidence="1 2">DSM 25609</strain>
    </source>
</reference>
<proteinExistence type="predicted"/>
<dbReference type="Proteomes" id="UP001519345">
    <property type="component" value="Unassembled WGS sequence"/>
</dbReference>
<comment type="caution">
    <text evidence="1">The sequence shown here is derived from an EMBL/GenBank/DDBJ whole genome shotgun (WGS) entry which is preliminary data.</text>
</comment>
<accession>A0ABS4IER3</accession>
<gene>
    <name evidence="1" type="ORF">J2Z83_001442</name>
</gene>
<protein>
    <submittedName>
        <fullName evidence="1">Uncharacterized protein</fullName>
    </submittedName>
</protein>
<name>A0ABS4IER3_9BACI</name>
<evidence type="ECO:0000313" key="1">
    <source>
        <dbReference type="EMBL" id="MBP1969338.1"/>
    </source>
</evidence>
<evidence type="ECO:0000313" key="2">
    <source>
        <dbReference type="Proteomes" id="UP001519345"/>
    </source>
</evidence>
<dbReference type="EMBL" id="JAGGKX010000005">
    <property type="protein sequence ID" value="MBP1969338.1"/>
    <property type="molecule type" value="Genomic_DNA"/>
</dbReference>
<organism evidence="1 2">
    <name type="scientific">Virgibacillus natechei</name>
    <dbReference type="NCBI Taxonomy" id="1216297"/>
    <lineage>
        <taxon>Bacteria</taxon>
        <taxon>Bacillati</taxon>
        <taxon>Bacillota</taxon>
        <taxon>Bacilli</taxon>
        <taxon>Bacillales</taxon>
        <taxon>Bacillaceae</taxon>
        <taxon>Virgibacillus</taxon>
    </lineage>
</organism>